<keyword evidence="10" id="KW-1185">Reference proteome</keyword>
<organism evidence="9 10">
    <name type="scientific">Pyrrhoderma noxium</name>
    <dbReference type="NCBI Taxonomy" id="2282107"/>
    <lineage>
        <taxon>Eukaryota</taxon>
        <taxon>Fungi</taxon>
        <taxon>Dikarya</taxon>
        <taxon>Basidiomycota</taxon>
        <taxon>Agaricomycotina</taxon>
        <taxon>Agaricomycetes</taxon>
        <taxon>Hymenochaetales</taxon>
        <taxon>Hymenochaetaceae</taxon>
        <taxon>Pyrrhoderma</taxon>
    </lineage>
</organism>
<dbReference type="Gene3D" id="3.40.309.10">
    <property type="entry name" value="Aldehyde Dehydrogenase, Chain A, domain 2"/>
    <property type="match status" value="1"/>
</dbReference>
<dbReference type="PIRSF" id="PIRSF036492">
    <property type="entry name" value="ALDH"/>
    <property type="match status" value="1"/>
</dbReference>
<proteinExistence type="inferred from homology"/>
<dbReference type="InterPro" id="IPR029510">
    <property type="entry name" value="Ald_DH_CS_GLU"/>
</dbReference>
<dbReference type="AlphaFoldDB" id="A0A286UM89"/>
<dbReference type="STRING" id="2282107.A0A286UM89"/>
<dbReference type="InterPro" id="IPR016162">
    <property type="entry name" value="Ald_DH_N"/>
</dbReference>
<evidence type="ECO:0000313" key="10">
    <source>
        <dbReference type="Proteomes" id="UP000217199"/>
    </source>
</evidence>
<comment type="caution">
    <text evidence="9">The sequence shown here is derived from an EMBL/GenBank/DDBJ whole genome shotgun (WGS) entry which is preliminary data.</text>
</comment>
<dbReference type="Proteomes" id="UP000217199">
    <property type="component" value="Unassembled WGS sequence"/>
</dbReference>
<dbReference type="InterPro" id="IPR012394">
    <property type="entry name" value="Aldehyde_DH_NAD(P)"/>
</dbReference>
<dbReference type="GO" id="GO:0004029">
    <property type="term" value="F:aldehyde dehydrogenase (NAD+) activity"/>
    <property type="evidence" value="ECO:0007669"/>
    <property type="project" value="TreeGrafter"/>
</dbReference>
<keyword evidence="3" id="KW-0520">NAD</keyword>
<dbReference type="FunFam" id="3.40.605.10:FF:000004">
    <property type="entry name" value="Aldehyde dehydrogenase"/>
    <property type="match status" value="1"/>
</dbReference>
<name>A0A286UM89_9AGAM</name>
<dbReference type="GO" id="GO:0005737">
    <property type="term" value="C:cytoplasm"/>
    <property type="evidence" value="ECO:0007669"/>
    <property type="project" value="TreeGrafter"/>
</dbReference>
<evidence type="ECO:0000256" key="6">
    <source>
        <dbReference type="PROSITE-ProRule" id="PRU10007"/>
    </source>
</evidence>
<dbReference type="Gene3D" id="3.40.605.10">
    <property type="entry name" value="Aldehyde Dehydrogenase, Chain A, domain 1"/>
    <property type="match status" value="1"/>
</dbReference>
<feature type="active site" evidence="5 6">
    <location>
        <position position="219"/>
    </location>
</feature>
<accession>A0A286UM89</accession>
<evidence type="ECO:0000313" key="9">
    <source>
        <dbReference type="EMBL" id="PAV20682.1"/>
    </source>
</evidence>
<dbReference type="PANTHER" id="PTHR43570">
    <property type="entry name" value="ALDEHYDE DEHYDROGENASE"/>
    <property type="match status" value="1"/>
</dbReference>
<evidence type="ECO:0000259" key="8">
    <source>
        <dbReference type="Pfam" id="PF00171"/>
    </source>
</evidence>
<evidence type="ECO:0000256" key="3">
    <source>
        <dbReference type="ARBA" id="ARBA00023027"/>
    </source>
</evidence>
<evidence type="ECO:0000256" key="2">
    <source>
        <dbReference type="ARBA" id="ARBA00023002"/>
    </source>
</evidence>
<dbReference type="PROSITE" id="PS00687">
    <property type="entry name" value="ALDEHYDE_DEHYDR_GLU"/>
    <property type="match status" value="1"/>
</dbReference>
<dbReference type="PANTHER" id="PTHR43570:SF16">
    <property type="entry name" value="ALDEHYDE DEHYDROGENASE TYPE III, ISOFORM Q"/>
    <property type="match status" value="1"/>
</dbReference>
<comment type="similarity">
    <text evidence="1 4 7">Belongs to the aldehyde dehydrogenase family.</text>
</comment>
<evidence type="ECO:0000256" key="5">
    <source>
        <dbReference type="PIRSR" id="PIRSR036492-1"/>
    </source>
</evidence>
<dbReference type="SUPFAM" id="SSF53720">
    <property type="entry name" value="ALDH-like"/>
    <property type="match status" value="1"/>
</dbReference>
<dbReference type="FunFam" id="3.40.309.10:FF:000025">
    <property type="entry name" value="Aldehyde dehydrogenase"/>
    <property type="match status" value="1"/>
</dbReference>
<evidence type="ECO:0000256" key="1">
    <source>
        <dbReference type="ARBA" id="ARBA00009986"/>
    </source>
</evidence>
<dbReference type="GO" id="GO:0006081">
    <property type="term" value="P:aldehyde metabolic process"/>
    <property type="evidence" value="ECO:0007669"/>
    <property type="project" value="InterPro"/>
</dbReference>
<keyword evidence="2 4" id="KW-0560">Oxidoreductase</keyword>
<evidence type="ECO:0000256" key="4">
    <source>
        <dbReference type="PIRNR" id="PIRNR036492"/>
    </source>
</evidence>
<dbReference type="InterPro" id="IPR016163">
    <property type="entry name" value="Ald_DH_C"/>
</dbReference>
<feature type="active site" evidence="5">
    <location>
        <position position="253"/>
    </location>
</feature>
<dbReference type="InterPro" id="IPR015590">
    <property type="entry name" value="Aldehyde_DH_dom"/>
</dbReference>
<gene>
    <name evidence="9" type="ORF">PNOK_0330900</name>
</gene>
<dbReference type="Pfam" id="PF00171">
    <property type="entry name" value="Aldedh"/>
    <property type="match status" value="1"/>
</dbReference>
<dbReference type="CDD" id="cd07135">
    <property type="entry name" value="ALDH_F14-YMR110C"/>
    <property type="match status" value="1"/>
</dbReference>
<reference evidence="9 10" key="1">
    <citation type="journal article" date="2017" name="Mol. Ecol.">
        <title>Comparative and population genomic landscape of Phellinus noxius: A hypervariable fungus causing root rot in trees.</title>
        <authorList>
            <person name="Chung C.L."/>
            <person name="Lee T.J."/>
            <person name="Akiba M."/>
            <person name="Lee H.H."/>
            <person name="Kuo T.H."/>
            <person name="Liu D."/>
            <person name="Ke H.M."/>
            <person name="Yokoi T."/>
            <person name="Roa M.B."/>
            <person name="Lu M.J."/>
            <person name="Chang Y.Y."/>
            <person name="Ann P.J."/>
            <person name="Tsai J.N."/>
            <person name="Chen C.Y."/>
            <person name="Tzean S.S."/>
            <person name="Ota Y."/>
            <person name="Hattori T."/>
            <person name="Sahashi N."/>
            <person name="Liou R.F."/>
            <person name="Kikuchi T."/>
            <person name="Tsai I.J."/>
        </authorList>
    </citation>
    <scope>NUCLEOTIDE SEQUENCE [LARGE SCALE GENOMIC DNA]</scope>
    <source>
        <strain evidence="9 10">FFPRI411160</strain>
    </source>
</reference>
<dbReference type="EMBL" id="NBII01000003">
    <property type="protein sequence ID" value="PAV20682.1"/>
    <property type="molecule type" value="Genomic_DNA"/>
</dbReference>
<dbReference type="OrthoDB" id="440325at2759"/>
<dbReference type="InterPro" id="IPR016161">
    <property type="entry name" value="Ald_DH/histidinol_DH"/>
</dbReference>
<sequence>MSTELKYNTLDEIQLIHSSLKAEFLKGRSKSVSFRKQQLSQLAHMVNDNLPRFSESLKQDLGRPEQEAFVNETAACLAEITDVYNNVEKWAKDEGVPFDLSFALMKPKIRKVPKGVVLIIGAFNYPAYLTLCPMASAIAAGNAVVVKTSELSPATAALLSELVPKYLDSSLYKIINGAIPETTKLLELKWDHILYTGSSRVARIVAAAAAKHLTPLTLELGGKSPVIVDPDFDLHLAAKRIAWGRFCNAGQTCVSPDYILIPAEAQDQFVDALSDAINSFYPEGPSESKSYGRIVNDSHFQRIQTLMDDSKGELVIGGESDAAQKYIAPTVYKDVPFEDSLMSQEIFGPIIPIVPVKDLDEAIAYVNARDHPLALYLFTSNSQIKKKVLDNTQSGALSVNETTLHLAVPGLPFGGIGESGYGQHTGKWGFDTFTHFRSTVDSPKFTEALLKNRYPPYTDSKMAFMKSFMVPRLPPRGGGRRPWFRHLFAAILKN</sequence>
<feature type="domain" description="Aldehyde dehydrogenase" evidence="8">
    <location>
        <begin position="20"/>
        <end position="437"/>
    </location>
</feature>
<evidence type="ECO:0000256" key="7">
    <source>
        <dbReference type="RuleBase" id="RU003345"/>
    </source>
</evidence>
<protein>
    <recommendedName>
        <fullName evidence="4">Aldehyde dehydrogenase</fullName>
    </recommendedName>
</protein>
<dbReference type="InParanoid" id="A0A286UM89"/>